<evidence type="ECO:0008006" key="9">
    <source>
        <dbReference type="Google" id="ProtNLM"/>
    </source>
</evidence>
<dbReference type="OrthoDB" id="1524780at2"/>
<keyword evidence="8" id="KW-1185">Reference proteome</keyword>
<proteinExistence type="predicted"/>
<evidence type="ECO:0000256" key="5">
    <source>
        <dbReference type="ARBA" id="ARBA00023136"/>
    </source>
</evidence>
<dbReference type="AlphaFoldDB" id="A0A2A2GCJ3"/>
<reference evidence="7 8" key="1">
    <citation type="submission" date="2017-08" db="EMBL/GenBank/DDBJ databases">
        <title>Aliifodinibius alkalisoli sp. nov., isolated from saline alkaline soil.</title>
        <authorList>
            <person name="Liu D."/>
            <person name="Zhang G."/>
        </authorList>
    </citation>
    <scope>NUCLEOTIDE SEQUENCE [LARGE SCALE GENOMIC DNA]</scope>
    <source>
        <strain evidence="7 8">WN023</strain>
    </source>
</reference>
<keyword evidence="2" id="KW-1003">Cell membrane</keyword>
<evidence type="ECO:0000256" key="3">
    <source>
        <dbReference type="ARBA" id="ARBA00022692"/>
    </source>
</evidence>
<evidence type="ECO:0000256" key="1">
    <source>
        <dbReference type="ARBA" id="ARBA00004236"/>
    </source>
</evidence>
<dbReference type="EMBL" id="NSKE01000004">
    <property type="protein sequence ID" value="PAU94613.1"/>
    <property type="molecule type" value="Genomic_DNA"/>
</dbReference>
<keyword evidence="3 6" id="KW-0812">Transmembrane</keyword>
<dbReference type="GO" id="GO:0044781">
    <property type="term" value="P:bacterial-type flagellum organization"/>
    <property type="evidence" value="ECO:0007669"/>
    <property type="project" value="InterPro"/>
</dbReference>
<organism evidence="7 8">
    <name type="scientific">Fodinibius salipaludis</name>
    <dbReference type="NCBI Taxonomy" id="2032627"/>
    <lineage>
        <taxon>Bacteria</taxon>
        <taxon>Pseudomonadati</taxon>
        <taxon>Balneolota</taxon>
        <taxon>Balneolia</taxon>
        <taxon>Balneolales</taxon>
        <taxon>Balneolaceae</taxon>
        <taxon>Fodinibius</taxon>
    </lineage>
</organism>
<feature type="transmembrane region" description="Helical" evidence="6">
    <location>
        <begin position="84"/>
        <end position="106"/>
    </location>
</feature>
<dbReference type="InterPro" id="IPR022781">
    <property type="entry name" value="Flagellar_biosynth_FliO"/>
</dbReference>
<evidence type="ECO:0000313" key="7">
    <source>
        <dbReference type="EMBL" id="PAU94613.1"/>
    </source>
</evidence>
<comment type="caution">
    <text evidence="7">The sequence shown here is derived from an EMBL/GenBank/DDBJ whole genome shotgun (WGS) entry which is preliminary data.</text>
</comment>
<keyword evidence="4 6" id="KW-1133">Transmembrane helix</keyword>
<name>A0A2A2GCJ3_9BACT</name>
<evidence type="ECO:0000256" key="6">
    <source>
        <dbReference type="SAM" id="Phobius"/>
    </source>
</evidence>
<dbReference type="RefSeq" id="WP_095606154.1">
    <property type="nucleotide sequence ID" value="NZ_NSKE01000004.1"/>
</dbReference>
<sequence length="186" mass="21202">MDLRDKLSSLDVAPSKILKIVIGLAVILLLMWLFTLSQVDYNQGPNAEEYVKSEAKADTTEIISSEGQESKAKEVRSYEQSSGMFTNGLVTFLVLLVVLIIVWFWVDRKQSGQTKRRGRELDSQVLGEGAKLKVIQINEEVWVVGVTSSSVNLLHRYPQDEWKEETDEQDSENKDLFRKLFKSEMS</sequence>
<comment type="subcellular location">
    <subcellularLocation>
        <location evidence="1">Cell membrane</location>
    </subcellularLocation>
</comment>
<gene>
    <name evidence="7" type="ORF">CK503_07410</name>
</gene>
<accession>A0A2A2GCJ3</accession>
<protein>
    <recommendedName>
        <fullName evidence="9">Flagellar protein</fullName>
    </recommendedName>
</protein>
<dbReference type="GO" id="GO:0016020">
    <property type="term" value="C:membrane"/>
    <property type="evidence" value="ECO:0007669"/>
    <property type="project" value="InterPro"/>
</dbReference>
<dbReference type="Proteomes" id="UP000218831">
    <property type="component" value="Unassembled WGS sequence"/>
</dbReference>
<dbReference type="Pfam" id="PF04347">
    <property type="entry name" value="FliO"/>
    <property type="match status" value="1"/>
</dbReference>
<evidence type="ECO:0000313" key="8">
    <source>
        <dbReference type="Proteomes" id="UP000218831"/>
    </source>
</evidence>
<evidence type="ECO:0000256" key="2">
    <source>
        <dbReference type="ARBA" id="ARBA00022475"/>
    </source>
</evidence>
<evidence type="ECO:0000256" key="4">
    <source>
        <dbReference type="ARBA" id="ARBA00022989"/>
    </source>
</evidence>
<feature type="transmembrane region" description="Helical" evidence="6">
    <location>
        <begin position="20"/>
        <end position="39"/>
    </location>
</feature>
<keyword evidence="5 6" id="KW-0472">Membrane</keyword>